<dbReference type="CDD" id="cd00063">
    <property type="entry name" value="FN3"/>
    <property type="match status" value="2"/>
</dbReference>
<keyword evidence="10" id="KW-0325">Glycoprotein</keyword>
<evidence type="ECO:0000256" key="6">
    <source>
        <dbReference type="ARBA" id="ARBA00022737"/>
    </source>
</evidence>
<dbReference type="Pfam" id="PF00041">
    <property type="entry name" value="fn3"/>
    <property type="match status" value="1"/>
</dbReference>
<dbReference type="OrthoDB" id="9828391at2759"/>
<evidence type="ECO:0000256" key="11">
    <source>
        <dbReference type="SAM" id="MobiDB-lite"/>
    </source>
</evidence>
<dbReference type="RefSeq" id="XP_027719274.1">
    <property type="nucleotide sequence ID" value="XM_027863473.1"/>
</dbReference>
<protein>
    <recommendedName>
        <fullName evidence="14">Fibronectin type-III domain-containing protein</fullName>
    </recommendedName>
</protein>
<feature type="transmembrane region" description="Helical" evidence="12">
    <location>
        <begin position="514"/>
        <end position="535"/>
    </location>
</feature>
<dbReference type="AlphaFoldDB" id="A0A4X2LU71"/>
<feature type="region of interest" description="Disordered" evidence="11">
    <location>
        <begin position="666"/>
        <end position="696"/>
    </location>
</feature>
<feature type="chain" id="PRO_5021238177" description="Fibronectin type-III domain-containing protein" evidence="13">
    <location>
        <begin position="21"/>
        <end position="734"/>
    </location>
</feature>
<reference evidence="15" key="2">
    <citation type="submission" date="2025-08" db="UniProtKB">
        <authorList>
            <consortium name="Ensembl"/>
        </authorList>
    </citation>
    <scope>IDENTIFICATION</scope>
</reference>
<accession>A0A4X2LU71</accession>
<dbReference type="SMART" id="SM00060">
    <property type="entry name" value="FN3"/>
    <property type="match status" value="3"/>
</dbReference>
<dbReference type="InterPro" id="IPR003961">
    <property type="entry name" value="FN3_dom"/>
</dbReference>
<evidence type="ECO:0000313" key="16">
    <source>
        <dbReference type="Proteomes" id="UP000314987"/>
    </source>
</evidence>
<keyword evidence="5 13" id="KW-0732">Signal</keyword>
<organism evidence="15 16">
    <name type="scientific">Vombatus ursinus</name>
    <name type="common">Common wombat</name>
    <dbReference type="NCBI Taxonomy" id="29139"/>
    <lineage>
        <taxon>Eukaryota</taxon>
        <taxon>Metazoa</taxon>
        <taxon>Chordata</taxon>
        <taxon>Craniata</taxon>
        <taxon>Vertebrata</taxon>
        <taxon>Euteleostomi</taxon>
        <taxon>Mammalia</taxon>
        <taxon>Metatheria</taxon>
        <taxon>Diprotodontia</taxon>
        <taxon>Vombatidae</taxon>
        <taxon>Vombatus</taxon>
    </lineage>
</organism>
<keyword evidence="3" id="KW-1003">Cell membrane</keyword>
<dbReference type="PROSITE" id="PS50853">
    <property type="entry name" value="FN3"/>
    <property type="match status" value="3"/>
</dbReference>
<gene>
    <name evidence="15" type="primary">IL31RA</name>
</gene>
<evidence type="ECO:0000256" key="8">
    <source>
        <dbReference type="ARBA" id="ARBA00023136"/>
    </source>
</evidence>
<feature type="domain" description="Fibronectin type-III" evidence="14">
    <location>
        <begin position="120"/>
        <end position="218"/>
    </location>
</feature>
<evidence type="ECO:0000259" key="14">
    <source>
        <dbReference type="PROSITE" id="PS50853"/>
    </source>
</evidence>
<dbReference type="FunFam" id="2.60.40.10:FF:000465">
    <property type="entry name" value="Granulocyte colony-stimulating factor receptor"/>
    <property type="match status" value="1"/>
</dbReference>
<dbReference type="Proteomes" id="UP000314987">
    <property type="component" value="Unassembled WGS sequence"/>
</dbReference>
<reference evidence="15" key="3">
    <citation type="submission" date="2025-09" db="UniProtKB">
        <authorList>
            <consortium name="Ensembl"/>
        </authorList>
    </citation>
    <scope>IDENTIFICATION</scope>
</reference>
<dbReference type="RefSeq" id="XP_027719276.1">
    <property type="nucleotide sequence ID" value="XM_027863475.1"/>
</dbReference>
<evidence type="ECO:0000256" key="10">
    <source>
        <dbReference type="ARBA" id="ARBA00023180"/>
    </source>
</evidence>
<dbReference type="GO" id="GO:0005886">
    <property type="term" value="C:plasma membrane"/>
    <property type="evidence" value="ECO:0007669"/>
    <property type="project" value="UniProtKB-SubCell"/>
</dbReference>
<dbReference type="OMA" id="NSTHWME"/>
<dbReference type="InterPro" id="IPR036116">
    <property type="entry name" value="FN3_sf"/>
</dbReference>
<dbReference type="InterPro" id="IPR013783">
    <property type="entry name" value="Ig-like_fold"/>
</dbReference>
<dbReference type="FunFam" id="2.60.40.10:FF:000913">
    <property type="entry name" value="Interleukin 31 receptor A"/>
    <property type="match status" value="1"/>
</dbReference>
<keyword evidence="4 12" id="KW-0812">Transmembrane</keyword>
<feature type="domain" description="Fibronectin type-III" evidence="14">
    <location>
        <begin position="415"/>
        <end position="509"/>
    </location>
</feature>
<evidence type="ECO:0000256" key="9">
    <source>
        <dbReference type="ARBA" id="ARBA00023170"/>
    </source>
</evidence>
<keyword evidence="9" id="KW-0675">Receptor</keyword>
<evidence type="ECO:0000256" key="2">
    <source>
        <dbReference type="ARBA" id="ARBA00008921"/>
    </source>
</evidence>
<feature type="domain" description="Fibronectin type-III" evidence="14">
    <location>
        <begin position="25"/>
        <end position="119"/>
    </location>
</feature>
<reference evidence="16" key="1">
    <citation type="submission" date="2018-12" db="EMBL/GenBank/DDBJ databases">
        <authorList>
            <person name="Yazar S."/>
        </authorList>
    </citation>
    <scope>NUCLEOTIDE SEQUENCE [LARGE SCALE GENOMIC DNA]</scope>
</reference>
<evidence type="ECO:0000256" key="3">
    <source>
        <dbReference type="ARBA" id="ARBA00022475"/>
    </source>
</evidence>
<dbReference type="FunFam" id="2.60.40.10:FF:000908">
    <property type="entry name" value="Interleukin 31 receptor A"/>
    <property type="match status" value="1"/>
</dbReference>
<dbReference type="Ensembl" id="ENSVURT00010031474.1">
    <property type="protein sequence ID" value="ENSVURP00010027633.1"/>
    <property type="gene ID" value="ENSVURG00010021146.1"/>
</dbReference>
<dbReference type="STRING" id="29139.ENSVURP00010027633"/>
<name>A0A4X2LU71_VOMUR</name>
<evidence type="ECO:0000256" key="1">
    <source>
        <dbReference type="ARBA" id="ARBA00004251"/>
    </source>
</evidence>
<dbReference type="GeneTree" id="ENSGT00940000155603"/>
<dbReference type="CTD" id="133396"/>
<dbReference type="InterPro" id="IPR052672">
    <property type="entry name" value="Type1_Cytokine_Rcpt_Type2"/>
</dbReference>
<dbReference type="GeneID" id="114044156"/>
<dbReference type="FunFam" id="2.60.40.10:FF:000414">
    <property type="entry name" value="Interleukin-6 receptor subunit beta"/>
    <property type="match status" value="1"/>
</dbReference>
<proteinExistence type="inferred from homology"/>
<sequence>MMEQMLFWALFLLLGNFCLADLPKKPENISCIFYYEKNFTCTWSPEKEVYPTVYTVKRTFLFGADRDSCTSENRTSCSFFFPNLPYPNNYSIEVEAKNVFGEHKSNVTHWYLEDIVKIEPPTILTVEPIPGVKHMLQVAWRKPEGVPFSDSYICHLRYRRVNSTKWKPVIQRMENERPYNLTGLQLLQQYAVSMQCRVDTSELWSSWSEERIGTTEGLAPNSTLDLWRVLGPAQPDGGRTVQLLWKEARADPRIRKTLGYNIWYFPENETAAKETNTTANQQFKLHLGSGAYLVSVVYYTSDGVSPEATVRIPAVHEKSLQRIEAMQVYRSQDHLEVKWQTSAAEVDRWVIEWYPDLETENLERSWEFVSQTRNWTGRADDFLPFWCYNISVYPVVGVDVGVPHSNQAYFKEGIPLEGPLAKAQNITAQTATIKWEEIPKIQRRGFITNYTVFYISDRGKEFARTVNSSILQCELEFLQRNTQYTVKVMANTLAGGKNGTSFNFKTLSIGIIEIVLLACIIGGSLFFLGILVMVYSLTKPKFKRLVCPEIPNPAKSNVVLWHGDNFKSKLHLGEVQFHGKMMAVDERIPKPCLSSSGDLIDKLVVDFENFLDKAEVHRVEMMKMPENILSGENKEYVNSTCNFYSPSGKVFQGLSSSALIPLEETEEQCSERPDEETKDKSCQRPNASGILEPEQQPWEEVGLNPYLKNSVTTREFLTSEKFSNPITKKIKMQP</sequence>
<dbReference type="RefSeq" id="XP_027719275.1">
    <property type="nucleotide sequence ID" value="XM_027863474.1"/>
</dbReference>
<comment type="similarity">
    <text evidence="2">Belongs to the type I cytokine receptor family. Type 2 subfamily.</text>
</comment>
<dbReference type="RefSeq" id="XP_027719277.1">
    <property type="nucleotide sequence ID" value="XM_027863476.1"/>
</dbReference>
<feature type="signal peptide" evidence="13">
    <location>
        <begin position="1"/>
        <end position="20"/>
    </location>
</feature>
<dbReference type="SUPFAM" id="SSF49265">
    <property type="entry name" value="Fibronectin type III"/>
    <property type="match status" value="3"/>
</dbReference>
<keyword evidence="6" id="KW-0677">Repeat</keyword>
<evidence type="ECO:0000313" key="15">
    <source>
        <dbReference type="Ensembl" id="ENSVURP00010027633.1"/>
    </source>
</evidence>
<evidence type="ECO:0000256" key="5">
    <source>
        <dbReference type="ARBA" id="ARBA00022729"/>
    </source>
</evidence>
<evidence type="ECO:0000256" key="4">
    <source>
        <dbReference type="ARBA" id="ARBA00022692"/>
    </source>
</evidence>
<dbReference type="PANTHER" id="PTHR48423">
    <property type="entry name" value="INTERLEUKIN-27 RECEPTOR SUBUNIT ALPHA"/>
    <property type="match status" value="1"/>
</dbReference>
<keyword evidence="16" id="KW-1185">Reference proteome</keyword>
<keyword evidence="7 12" id="KW-1133">Transmembrane helix</keyword>
<evidence type="ECO:0000256" key="7">
    <source>
        <dbReference type="ARBA" id="ARBA00022989"/>
    </source>
</evidence>
<evidence type="ECO:0000256" key="13">
    <source>
        <dbReference type="SAM" id="SignalP"/>
    </source>
</evidence>
<feature type="compositionally biased region" description="Basic and acidic residues" evidence="11">
    <location>
        <begin position="669"/>
        <end position="682"/>
    </location>
</feature>
<keyword evidence="8 12" id="KW-0472">Membrane</keyword>
<evidence type="ECO:0000256" key="12">
    <source>
        <dbReference type="SAM" id="Phobius"/>
    </source>
</evidence>
<dbReference type="PANTHER" id="PTHR48423:SF1">
    <property type="entry name" value="INTERLEUKIN-27 RECEPTOR SUBUNIT ALPHA"/>
    <property type="match status" value="1"/>
</dbReference>
<comment type="subcellular location">
    <subcellularLocation>
        <location evidence="1">Cell membrane</location>
        <topology evidence="1">Single-pass type I membrane protein</topology>
    </subcellularLocation>
</comment>
<dbReference type="Gene3D" id="2.60.40.10">
    <property type="entry name" value="Immunoglobulins"/>
    <property type="match status" value="5"/>
</dbReference>